<evidence type="ECO:0000256" key="2">
    <source>
        <dbReference type="SAM" id="Phobius"/>
    </source>
</evidence>
<evidence type="ECO:0000313" key="3">
    <source>
        <dbReference type="EMBL" id="KAI1860216.1"/>
    </source>
</evidence>
<reference evidence="3" key="1">
    <citation type="submission" date="2021-03" db="EMBL/GenBank/DDBJ databases">
        <title>Revisited historic fungal species revealed as producer of novel bioactive compounds through whole genome sequencing and comparative genomics.</title>
        <authorList>
            <person name="Vignolle G.A."/>
            <person name="Hochenegger N."/>
            <person name="Mach R.L."/>
            <person name="Mach-Aigner A.R."/>
            <person name="Javad Rahimi M."/>
            <person name="Salim K.A."/>
            <person name="Chan C.M."/>
            <person name="Lim L.B.L."/>
            <person name="Cai F."/>
            <person name="Druzhinina I.S."/>
            <person name="U'Ren J.M."/>
            <person name="Derntl C."/>
        </authorList>
    </citation>
    <scope>NUCLEOTIDE SEQUENCE</scope>
    <source>
        <strain evidence="3">TUCIM 5799</strain>
    </source>
</reference>
<gene>
    <name evidence="3" type="ORF">JX265_010140</name>
</gene>
<feature type="compositionally biased region" description="Basic and acidic residues" evidence="1">
    <location>
        <begin position="396"/>
        <end position="405"/>
    </location>
</feature>
<keyword evidence="2" id="KW-0472">Membrane</keyword>
<accession>A0A9P9WF68</accession>
<keyword evidence="2" id="KW-0812">Transmembrane</keyword>
<dbReference type="EMBL" id="JAFIMR010000032">
    <property type="protein sequence ID" value="KAI1860216.1"/>
    <property type="molecule type" value="Genomic_DNA"/>
</dbReference>
<dbReference type="Proteomes" id="UP000829685">
    <property type="component" value="Unassembled WGS sequence"/>
</dbReference>
<dbReference type="AlphaFoldDB" id="A0A9P9WF68"/>
<comment type="caution">
    <text evidence="3">The sequence shown here is derived from an EMBL/GenBank/DDBJ whole genome shotgun (WGS) entry which is preliminary data.</text>
</comment>
<proteinExistence type="predicted"/>
<name>A0A9P9WF68_9PEZI</name>
<keyword evidence="2" id="KW-1133">Transmembrane helix</keyword>
<sequence>MRVFHIAVKHKVSESTAEFWTNLDDRRLPLPGLWLNKIHRAAWTIDEFYRNIVLSHNIPGWVVGIITAVLLSLIFSFLTPNSTLPQYQADAGIADIVDANQVGVRVHDLLIRQHSNTRSMRGVIESVKLPRTKALLSQLDVVVDRTFATADKVDRLGDKVLHMGFMLKWEYENILEHLRGEPFSLFATASNVFRTIFGPADVELSFAERPTEVLPTEEELYQAWCIALQLAASQLEELIADASELVQWLNELLEGTNHLHNLMYVDRGRLEAKRESHLESFFYRWIIGSVPNLDLNNDIAMVEAFLPDLTNSKAYVERMRDSMKDAMSNLVGFKSNGIARQRPEKMRLRGSFYRHRAVLEDEFEKLKRALDAHLDPRQAPLLPPASPTTTAYVEIPPRDRPVTFS</sequence>
<evidence type="ECO:0000256" key="1">
    <source>
        <dbReference type="SAM" id="MobiDB-lite"/>
    </source>
</evidence>
<keyword evidence="4" id="KW-1185">Reference proteome</keyword>
<organism evidence="3 4">
    <name type="scientific">Neoarthrinium moseri</name>
    <dbReference type="NCBI Taxonomy" id="1658444"/>
    <lineage>
        <taxon>Eukaryota</taxon>
        <taxon>Fungi</taxon>
        <taxon>Dikarya</taxon>
        <taxon>Ascomycota</taxon>
        <taxon>Pezizomycotina</taxon>
        <taxon>Sordariomycetes</taxon>
        <taxon>Xylariomycetidae</taxon>
        <taxon>Amphisphaeriales</taxon>
        <taxon>Apiosporaceae</taxon>
        <taxon>Neoarthrinium</taxon>
    </lineage>
</organism>
<feature type="transmembrane region" description="Helical" evidence="2">
    <location>
        <begin position="58"/>
        <end position="78"/>
    </location>
</feature>
<feature type="region of interest" description="Disordered" evidence="1">
    <location>
        <begin position="377"/>
        <end position="405"/>
    </location>
</feature>
<evidence type="ECO:0000313" key="4">
    <source>
        <dbReference type="Proteomes" id="UP000829685"/>
    </source>
</evidence>
<protein>
    <submittedName>
        <fullName evidence="3">Uncharacterized protein</fullName>
    </submittedName>
</protein>